<evidence type="ECO:0000313" key="2">
    <source>
        <dbReference type="EMBL" id="RFA96636.1"/>
    </source>
</evidence>
<dbReference type="EMBL" id="NMUF01000037">
    <property type="protein sequence ID" value="RFA96636.1"/>
    <property type="molecule type" value="Genomic_DNA"/>
</dbReference>
<dbReference type="AlphaFoldDB" id="A0A371QZX6"/>
<proteinExistence type="predicted"/>
<gene>
    <name evidence="1" type="ORF">CGL51_05180</name>
    <name evidence="2" type="ORF">CGL52_10860</name>
</gene>
<reference evidence="3 4" key="1">
    <citation type="submission" date="2017-07" db="EMBL/GenBank/DDBJ databases">
        <title>Draft genome sequence of aerobic hyperthermophilic archaea, Pyrobaculum aerophilum YKB31 and YKB32.</title>
        <authorList>
            <person name="Mochizuki T."/>
            <person name="Berliner A.J."/>
            <person name="Yoshida-Takashima Y."/>
            <person name="Takaki Y."/>
            <person name="Nunoura T."/>
            <person name="Takai K."/>
        </authorList>
    </citation>
    <scope>NUCLEOTIDE SEQUENCE [LARGE SCALE GENOMIC DNA]</scope>
    <source>
        <strain evidence="1 4">YKB31</strain>
        <strain evidence="2 3">YKB32</strain>
    </source>
</reference>
<protein>
    <submittedName>
        <fullName evidence="1">Uncharacterized protein</fullName>
    </submittedName>
</protein>
<organism evidence="1 4">
    <name type="scientific">Pyrobaculum aerophilum</name>
    <dbReference type="NCBI Taxonomy" id="13773"/>
    <lineage>
        <taxon>Archaea</taxon>
        <taxon>Thermoproteota</taxon>
        <taxon>Thermoprotei</taxon>
        <taxon>Thermoproteales</taxon>
        <taxon>Thermoproteaceae</taxon>
        <taxon>Pyrobaculum</taxon>
    </lineage>
</organism>
<evidence type="ECO:0000313" key="4">
    <source>
        <dbReference type="Proteomes" id="UP000257123"/>
    </source>
</evidence>
<evidence type="ECO:0000313" key="3">
    <source>
        <dbReference type="Proteomes" id="UP000256877"/>
    </source>
</evidence>
<name>A0A371QZX6_9CREN</name>
<dbReference type="EMBL" id="NMUE01000012">
    <property type="protein sequence ID" value="RFA96347.1"/>
    <property type="molecule type" value="Genomic_DNA"/>
</dbReference>
<sequence>MIVKNVYDNIATNAVETGQRIYIISTAAAYYDTSVEVISVRIRNGEPKYVVEGSGNFVIFADDDGIWAVDLEVKRWRGDYKEVVEALRKARVEVW</sequence>
<comment type="caution">
    <text evidence="1">The sequence shown here is derived from an EMBL/GenBank/DDBJ whole genome shotgun (WGS) entry which is preliminary data.</text>
</comment>
<dbReference type="Proteomes" id="UP000256877">
    <property type="component" value="Unassembled WGS sequence"/>
</dbReference>
<dbReference type="RefSeq" id="WP_116420931.1">
    <property type="nucleotide sequence ID" value="NZ_DAIOPL010000008.1"/>
</dbReference>
<dbReference type="OrthoDB" id="29002at2157"/>
<evidence type="ECO:0000313" key="1">
    <source>
        <dbReference type="EMBL" id="RFA96347.1"/>
    </source>
</evidence>
<accession>A0A371QZX6</accession>
<dbReference type="Proteomes" id="UP000257123">
    <property type="component" value="Unassembled WGS sequence"/>
</dbReference>